<comment type="caution">
    <text evidence="1">The sequence shown here is derived from an EMBL/GenBank/DDBJ whole genome shotgun (WGS) entry which is preliminary data.</text>
</comment>
<dbReference type="Proteomes" id="UP001145114">
    <property type="component" value="Unassembled WGS sequence"/>
</dbReference>
<evidence type="ECO:0000313" key="2">
    <source>
        <dbReference type="Proteomes" id="UP001145114"/>
    </source>
</evidence>
<sequence length="70" mass="7959">MAAGPYGGYVPPKVPGFYRFWSKAIGGMAFFWMMYRAKQDLPVVLGFRHPWDGHGHHDHGDSKEGDNIEH</sequence>
<name>A0ACC1H8D0_9FUNG</name>
<proteinExistence type="predicted"/>
<dbReference type="EMBL" id="JAMZIH010008144">
    <property type="protein sequence ID" value="KAJ1672577.1"/>
    <property type="molecule type" value="Genomic_DNA"/>
</dbReference>
<organism evidence="1 2">
    <name type="scientific">Spiromyces aspiralis</name>
    <dbReference type="NCBI Taxonomy" id="68401"/>
    <lineage>
        <taxon>Eukaryota</taxon>
        <taxon>Fungi</taxon>
        <taxon>Fungi incertae sedis</taxon>
        <taxon>Zoopagomycota</taxon>
        <taxon>Kickxellomycotina</taxon>
        <taxon>Kickxellomycetes</taxon>
        <taxon>Kickxellales</taxon>
        <taxon>Kickxellaceae</taxon>
        <taxon>Spiromyces</taxon>
    </lineage>
</organism>
<gene>
    <name evidence="1" type="ORF">EV182_006906</name>
</gene>
<reference evidence="1" key="1">
    <citation type="submission" date="2022-06" db="EMBL/GenBank/DDBJ databases">
        <title>Phylogenomic reconstructions and comparative analyses of Kickxellomycotina fungi.</title>
        <authorList>
            <person name="Reynolds N.K."/>
            <person name="Stajich J.E."/>
            <person name="Barry K."/>
            <person name="Grigoriev I.V."/>
            <person name="Crous P."/>
            <person name="Smith M.E."/>
        </authorList>
    </citation>
    <scope>NUCLEOTIDE SEQUENCE</scope>
    <source>
        <strain evidence="1">RSA 2271</strain>
    </source>
</reference>
<keyword evidence="2" id="KW-1185">Reference proteome</keyword>
<protein>
    <submittedName>
        <fullName evidence="1">Uncharacterized protein</fullName>
    </submittedName>
</protein>
<accession>A0ACC1H8D0</accession>
<evidence type="ECO:0000313" key="1">
    <source>
        <dbReference type="EMBL" id="KAJ1672577.1"/>
    </source>
</evidence>